<comment type="caution">
    <text evidence="1">The sequence shown here is derived from an EMBL/GenBank/DDBJ whole genome shotgun (WGS) entry which is preliminary data.</text>
</comment>
<organism evidence="1 2">
    <name type="scientific">Marinobacter excellens HL-55</name>
    <dbReference type="NCBI Taxonomy" id="1305731"/>
    <lineage>
        <taxon>Bacteria</taxon>
        <taxon>Pseudomonadati</taxon>
        <taxon>Pseudomonadota</taxon>
        <taxon>Gammaproteobacteria</taxon>
        <taxon>Pseudomonadales</taxon>
        <taxon>Marinobacteraceae</taxon>
        <taxon>Marinobacter</taxon>
    </lineage>
</organism>
<evidence type="ECO:0000313" key="2">
    <source>
        <dbReference type="Proteomes" id="UP000050416"/>
    </source>
</evidence>
<dbReference type="PATRIC" id="fig|1305731.5.peg.2438"/>
<dbReference type="EMBL" id="LJZQ01000003">
    <property type="protein sequence ID" value="KPQ29996.1"/>
    <property type="molecule type" value="Genomic_DNA"/>
</dbReference>
<evidence type="ECO:0000313" key="1">
    <source>
        <dbReference type="EMBL" id="KPQ29996.1"/>
    </source>
</evidence>
<sequence length="52" mass="5929">MLPRVPITSQQLEELSRFHEAIEQAVAESLEPFATDQEMETRLFGAILVLSR</sequence>
<accession>A0A0P7ZL21</accession>
<dbReference type="Proteomes" id="UP000050416">
    <property type="component" value="Unassembled WGS sequence"/>
</dbReference>
<name>A0A0P7ZL21_9GAMM</name>
<protein>
    <submittedName>
        <fullName evidence="1">Uncharacterized protein</fullName>
    </submittedName>
</protein>
<dbReference type="AlphaFoldDB" id="A0A0P7ZL21"/>
<gene>
    <name evidence="1" type="ORF">HLUCCX14_02650</name>
</gene>
<reference evidence="1 2" key="1">
    <citation type="submission" date="2015-09" db="EMBL/GenBank/DDBJ databases">
        <title>Identification and resolution of microdiversity through metagenomic sequencing of parallel consortia.</title>
        <authorList>
            <person name="Nelson W.C."/>
            <person name="Romine M.F."/>
            <person name="Lindemann S.R."/>
        </authorList>
    </citation>
    <scope>NUCLEOTIDE SEQUENCE [LARGE SCALE GENOMIC DNA]</scope>
    <source>
        <strain evidence="1">HL-55</strain>
    </source>
</reference>
<proteinExistence type="predicted"/>